<keyword evidence="2" id="KW-0547">Nucleotide-binding</keyword>
<evidence type="ECO:0000256" key="12">
    <source>
        <dbReference type="ARBA" id="ARBA00078992"/>
    </source>
</evidence>
<dbReference type="RefSeq" id="WP_177167349.1">
    <property type="nucleotide sequence ID" value="NZ_FOHJ01000013.1"/>
</dbReference>
<dbReference type="AlphaFoldDB" id="A0A1I0IQ48"/>
<evidence type="ECO:0000313" key="14">
    <source>
        <dbReference type="Proteomes" id="UP000199095"/>
    </source>
</evidence>
<evidence type="ECO:0000256" key="11">
    <source>
        <dbReference type="ARBA" id="ARBA00078020"/>
    </source>
</evidence>
<comment type="similarity">
    <text evidence="4">Belongs to the MoaD family.</text>
</comment>
<evidence type="ECO:0000256" key="7">
    <source>
        <dbReference type="ARBA" id="ARBA00063099"/>
    </source>
</evidence>
<dbReference type="GO" id="GO:0006777">
    <property type="term" value="P:Mo-molybdopterin cofactor biosynthetic process"/>
    <property type="evidence" value="ECO:0007669"/>
    <property type="project" value="UniProtKB-KW"/>
</dbReference>
<dbReference type="NCBIfam" id="TIGR01682">
    <property type="entry name" value="moaD"/>
    <property type="match status" value="1"/>
</dbReference>
<name>A0A1I0IQ48_9BACI</name>
<dbReference type="GO" id="GO:0000166">
    <property type="term" value="F:nucleotide binding"/>
    <property type="evidence" value="ECO:0007669"/>
    <property type="project" value="UniProtKB-KW"/>
</dbReference>
<dbReference type="SUPFAM" id="SSF54285">
    <property type="entry name" value="MoaD/ThiS"/>
    <property type="match status" value="1"/>
</dbReference>
<accession>A0A1I0IQ48</accession>
<dbReference type="InterPro" id="IPR003749">
    <property type="entry name" value="ThiS/MoaD-like"/>
</dbReference>
<evidence type="ECO:0000256" key="4">
    <source>
        <dbReference type="ARBA" id="ARBA00024200"/>
    </source>
</evidence>
<dbReference type="Pfam" id="PF02597">
    <property type="entry name" value="ThiS"/>
    <property type="match status" value="1"/>
</dbReference>
<evidence type="ECO:0000256" key="9">
    <source>
        <dbReference type="ARBA" id="ARBA00076711"/>
    </source>
</evidence>
<dbReference type="InterPro" id="IPR044672">
    <property type="entry name" value="MOCS2A"/>
</dbReference>
<dbReference type="GO" id="GO:1990133">
    <property type="term" value="C:molybdopterin adenylyltransferase complex"/>
    <property type="evidence" value="ECO:0007669"/>
    <property type="project" value="TreeGrafter"/>
</dbReference>
<evidence type="ECO:0000256" key="2">
    <source>
        <dbReference type="ARBA" id="ARBA00022741"/>
    </source>
</evidence>
<evidence type="ECO:0000256" key="5">
    <source>
        <dbReference type="ARBA" id="ARBA00024247"/>
    </source>
</evidence>
<dbReference type="Proteomes" id="UP000199095">
    <property type="component" value="Unassembled WGS sequence"/>
</dbReference>
<dbReference type="UniPathway" id="UPA00344"/>
<protein>
    <recommendedName>
        <fullName evidence="5">Molybdopterin synthase sulfur carrier subunit</fullName>
    </recommendedName>
    <alternativeName>
        <fullName evidence="11">MPT synthase subunit 1</fullName>
    </alternativeName>
    <alternativeName>
        <fullName evidence="8">Molybdenum cofactor biosynthesis protein D</fullName>
    </alternativeName>
    <alternativeName>
        <fullName evidence="10">Molybdopterin-converting factor small subunit</fullName>
    </alternativeName>
    <alternativeName>
        <fullName evidence="9">Molybdopterin-converting factor subunit 1</fullName>
    </alternativeName>
    <alternativeName>
        <fullName evidence="12">Sulfur carrier protein MoaD</fullName>
    </alternativeName>
</protein>
<dbReference type="InterPro" id="IPR012675">
    <property type="entry name" value="Beta-grasp_dom_sf"/>
</dbReference>
<evidence type="ECO:0000256" key="1">
    <source>
        <dbReference type="ARBA" id="ARBA00005046"/>
    </source>
</evidence>
<comment type="pathway">
    <text evidence="1">Cofactor biosynthesis; molybdopterin biosynthesis.</text>
</comment>
<evidence type="ECO:0000256" key="8">
    <source>
        <dbReference type="ARBA" id="ARBA00075076"/>
    </source>
</evidence>
<evidence type="ECO:0000256" key="6">
    <source>
        <dbReference type="ARBA" id="ARBA00054425"/>
    </source>
</evidence>
<dbReference type="EMBL" id="FOHJ01000013">
    <property type="protein sequence ID" value="SET98584.1"/>
    <property type="molecule type" value="Genomic_DNA"/>
</dbReference>
<dbReference type="FunFam" id="3.10.20.30:FF:000010">
    <property type="entry name" value="Molybdopterin synthase sulfur carrier subunit"/>
    <property type="match status" value="1"/>
</dbReference>
<keyword evidence="14" id="KW-1185">Reference proteome</keyword>
<dbReference type="PANTHER" id="PTHR33359">
    <property type="entry name" value="MOLYBDOPTERIN SYNTHASE SULFUR CARRIER SUBUNIT"/>
    <property type="match status" value="1"/>
</dbReference>
<dbReference type="CDD" id="cd00754">
    <property type="entry name" value="Ubl_MoaD"/>
    <property type="match status" value="1"/>
</dbReference>
<gene>
    <name evidence="13" type="ORF">SAMN05421676_11336</name>
</gene>
<sequence>MVKILFFAGLAEKIGEREMVIEEAGNWQIDQLTEWLQAQYPSAKSELAQSMVAINEEYAERTETLADHDIVAFIPPVSGG</sequence>
<dbReference type="InterPro" id="IPR016155">
    <property type="entry name" value="Mopterin_synth/thiamin_S_b"/>
</dbReference>
<evidence type="ECO:0000313" key="13">
    <source>
        <dbReference type="EMBL" id="SET98584.1"/>
    </source>
</evidence>
<dbReference type="Gene3D" id="3.10.20.30">
    <property type="match status" value="1"/>
</dbReference>
<dbReference type="PANTHER" id="PTHR33359:SF1">
    <property type="entry name" value="MOLYBDOPTERIN SYNTHASE SULFUR CARRIER SUBUNIT"/>
    <property type="match status" value="1"/>
</dbReference>
<comment type="subunit">
    <text evidence="7">Heterotetramer of 2 MoaD subunits and 2 MoaE subunits. Forms a stable heterotetrameric complex of 2 MoaD and 2 MoeB during adenylation of MoaD by MoeB. During catalysis MoaD shuttles between the two heterotetrameric complexes.</text>
</comment>
<comment type="function">
    <text evidence="6">Involved in sulfur transfer in the conversion of molybdopterin precursor Z to molybdopterin.</text>
</comment>
<keyword evidence="3" id="KW-0501">Molybdenum cofactor biosynthesis</keyword>
<evidence type="ECO:0000256" key="10">
    <source>
        <dbReference type="ARBA" id="ARBA00077809"/>
    </source>
</evidence>
<proteinExistence type="inferred from homology"/>
<organism evidence="13 14">
    <name type="scientific">Salinibacillus kushneri</name>
    <dbReference type="NCBI Taxonomy" id="237682"/>
    <lineage>
        <taxon>Bacteria</taxon>
        <taxon>Bacillati</taxon>
        <taxon>Bacillota</taxon>
        <taxon>Bacilli</taxon>
        <taxon>Bacillales</taxon>
        <taxon>Bacillaceae</taxon>
        <taxon>Salinibacillus</taxon>
    </lineage>
</organism>
<evidence type="ECO:0000256" key="3">
    <source>
        <dbReference type="ARBA" id="ARBA00023150"/>
    </source>
</evidence>
<reference evidence="14" key="1">
    <citation type="submission" date="2016-10" db="EMBL/GenBank/DDBJ databases">
        <authorList>
            <person name="Varghese N."/>
            <person name="Submissions S."/>
        </authorList>
    </citation>
    <scope>NUCLEOTIDE SEQUENCE [LARGE SCALE GENOMIC DNA]</scope>
    <source>
        <strain evidence="14">CGMCC 1.3566</strain>
    </source>
</reference>
<dbReference type="STRING" id="237682.SAMN05421676_11336"/>